<accession>A0A853JP59</accession>
<dbReference type="Pfam" id="PF21983">
    <property type="entry name" value="NikA-like"/>
    <property type="match status" value="1"/>
</dbReference>
<gene>
    <name evidence="1" type="primary">mobC</name>
    <name evidence="1" type="ORF">H0N91_08425</name>
</gene>
<dbReference type="RefSeq" id="WP_180493292.1">
    <property type="nucleotide sequence ID" value="NZ_CAUFHM010000004.1"/>
</dbReference>
<proteinExistence type="predicted"/>
<protein>
    <submittedName>
        <fullName evidence="1">Plasmid mobilization relaxosome protein MobC</fullName>
    </submittedName>
</protein>
<dbReference type="AlphaFoldDB" id="A0A853JP59"/>
<organism evidence="1 2">
    <name type="scientific">Eubacterium callanderi</name>
    <dbReference type="NCBI Taxonomy" id="53442"/>
    <lineage>
        <taxon>Bacteria</taxon>
        <taxon>Bacillati</taxon>
        <taxon>Bacillota</taxon>
        <taxon>Clostridia</taxon>
        <taxon>Eubacteriales</taxon>
        <taxon>Eubacteriaceae</taxon>
        <taxon>Eubacterium</taxon>
    </lineage>
</organism>
<name>A0A853JP59_9FIRM</name>
<evidence type="ECO:0000313" key="2">
    <source>
        <dbReference type="Proteomes" id="UP000586254"/>
    </source>
</evidence>
<comment type="caution">
    <text evidence="1">The sequence shown here is derived from an EMBL/GenBank/DDBJ whole genome shotgun (WGS) entry which is preliminary data.</text>
</comment>
<sequence>MGRKKKEFPPSKEVNFHFRMTKELYEVLQTETVSADMTLSDYVRKLLTSRKPIIKKRIEVVFNDPEILQIFRNLGACGNNLNQIAAYLNDSGTMTNQMWKDIKECISELYEMRDTLKEMVGEYHGCN</sequence>
<dbReference type="EMBL" id="JACCKS010000008">
    <property type="protein sequence ID" value="NZA38169.1"/>
    <property type="molecule type" value="Genomic_DNA"/>
</dbReference>
<dbReference type="Proteomes" id="UP000586254">
    <property type="component" value="Unassembled WGS sequence"/>
</dbReference>
<dbReference type="InterPro" id="IPR053842">
    <property type="entry name" value="NikA-like"/>
</dbReference>
<reference evidence="1 2" key="1">
    <citation type="submission" date="2020-07" db="EMBL/GenBank/DDBJ databases">
        <title>Organ Donor 1.</title>
        <authorList>
            <person name="Marsh A.J."/>
            <person name="Azcarate-Peril M.A."/>
        </authorList>
    </citation>
    <scope>NUCLEOTIDE SEQUENCE [LARGE SCALE GENOMIC DNA]</scope>
    <source>
        <strain evidence="1 2">AMC0717</strain>
    </source>
</reference>
<evidence type="ECO:0000313" key="1">
    <source>
        <dbReference type="EMBL" id="NZA38169.1"/>
    </source>
</evidence>